<dbReference type="Proteomes" id="UP000437068">
    <property type="component" value="Unassembled WGS sequence"/>
</dbReference>
<dbReference type="AlphaFoldDB" id="A0A6A3TCR1"/>
<dbReference type="Proteomes" id="UP000433483">
    <property type="component" value="Unassembled WGS sequence"/>
</dbReference>
<evidence type="ECO:0000313" key="3">
    <source>
        <dbReference type="EMBL" id="KAE9010856.1"/>
    </source>
</evidence>
<evidence type="ECO:0000313" key="12">
    <source>
        <dbReference type="Proteomes" id="UP000437068"/>
    </source>
</evidence>
<dbReference type="Proteomes" id="UP000460718">
    <property type="component" value="Unassembled WGS sequence"/>
</dbReference>
<evidence type="ECO:0000313" key="8">
    <source>
        <dbReference type="EMBL" id="KAE9252544.1"/>
    </source>
</evidence>
<evidence type="ECO:0000313" key="7">
    <source>
        <dbReference type="EMBL" id="KAE9230690.1"/>
    </source>
</evidence>
<evidence type="ECO:0000313" key="10">
    <source>
        <dbReference type="Proteomes" id="UP000429523"/>
    </source>
</evidence>
<comment type="caution">
    <text evidence="5">The sequence shown here is derived from an EMBL/GenBank/DDBJ whole genome shotgun (WGS) entry which is preliminary data.</text>
</comment>
<sequence>MVSSPLPSSTLDALAPPFYPSMTWYPSITDDYYLERPHSPGKSGFVIADPVEPLQEIPDEELFDPAYHPLTATEMLELEQVDEINEILAELDLMESHQELHYKLGEKTRELRSSSDVDAEIYSMMAKAAKAKSFSASKQTVHLQKNSFHAKRNMRSSLHQPRSVK</sequence>
<evidence type="ECO:0000313" key="15">
    <source>
        <dbReference type="Proteomes" id="UP000441208"/>
    </source>
</evidence>
<proteinExistence type="predicted"/>
<dbReference type="Proteomes" id="UP000440732">
    <property type="component" value="Unassembled WGS sequence"/>
</dbReference>
<dbReference type="EMBL" id="QXGE01000516">
    <property type="protein sequence ID" value="KAE9310227.1"/>
    <property type="molecule type" value="Genomic_DNA"/>
</dbReference>
<dbReference type="Proteomes" id="UP000429523">
    <property type="component" value="Unassembled WGS sequence"/>
</dbReference>
<accession>A0A6A3TCR1</accession>
<dbReference type="EMBL" id="QXGA01000510">
    <property type="protein sequence ID" value="KAE9144853.1"/>
    <property type="molecule type" value="Genomic_DNA"/>
</dbReference>
<evidence type="ECO:0000313" key="5">
    <source>
        <dbReference type="EMBL" id="KAE9133542.1"/>
    </source>
</evidence>
<dbReference type="Proteomes" id="UP000441208">
    <property type="component" value="Unassembled WGS sequence"/>
</dbReference>
<keyword evidence="11" id="KW-1185">Reference proteome</keyword>
<gene>
    <name evidence="9" type="ORF">PF001_g10308</name>
    <name evidence="8" type="ORF">PF002_g3784</name>
    <name evidence="7" type="ORF">PF005_g3387</name>
    <name evidence="6" type="ORF">PF006_g10258</name>
    <name evidence="5" type="ORF">PF007_g3305</name>
    <name evidence="2" type="ORF">PF009_g3632</name>
    <name evidence="4" type="ORF">PF010_g10389</name>
    <name evidence="3" type="ORF">PF011_g9650</name>
</gene>
<evidence type="ECO:0000313" key="2">
    <source>
        <dbReference type="EMBL" id="KAE8946742.1"/>
    </source>
</evidence>
<dbReference type="OrthoDB" id="59721at2759"/>
<dbReference type="Proteomes" id="UP000488956">
    <property type="component" value="Unassembled WGS sequence"/>
</dbReference>
<evidence type="ECO:0000256" key="1">
    <source>
        <dbReference type="SAM" id="MobiDB-lite"/>
    </source>
</evidence>
<reference evidence="10 11" key="1">
    <citation type="submission" date="2018-08" db="EMBL/GenBank/DDBJ databases">
        <title>Genomic investigation of the strawberry pathogen Phytophthora fragariae indicates pathogenicity is determined by transcriptional variation in three key races.</title>
        <authorList>
            <person name="Adams T.M."/>
            <person name="Armitage A.D."/>
            <person name="Sobczyk M.K."/>
            <person name="Bates H.J."/>
            <person name="Dunwell J.M."/>
            <person name="Nellist C.F."/>
            <person name="Harrison R.J."/>
        </authorList>
    </citation>
    <scope>NUCLEOTIDE SEQUENCE [LARGE SCALE GENOMIC DNA]</scope>
    <source>
        <strain evidence="9 12">A4</strain>
        <strain evidence="8 13">BC-1</strain>
        <strain evidence="7 11">NOV-27</strain>
        <strain evidence="6 14">NOV-5</strain>
        <strain evidence="5 15">NOV-71</strain>
        <strain evidence="2 10">NOV-9</strain>
        <strain evidence="4 17">ONT-3</strain>
        <strain evidence="3 16">SCRP245</strain>
    </source>
</reference>
<dbReference type="EMBL" id="QXFW01000484">
    <property type="protein sequence ID" value="KAE9010856.1"/>
    <property type="molecule type" value="Genomic_DNA"/>
</dbReference>
<feature type="region of interest" description="Disordered" evidence="1">
    <location>
        <begin position="145"/>
        <end position="165"/>
    </location>
</feature>
<dbReference type="EMBL" id="QXFZ01000096">
    <property type="protein sequence ID" value="KAE9133542.1"/>
    <property type="molecule type" value="Genomic_DNA"/>
</dbReference>
<evidence type="ECO:0000313" key="17">
    <source>
        <dbReference type="Proteomes" id="UP000488956"/>
    </source>
</evidence>
<evidence type="ECO:0008006" key="18">
    <source>
        <dbReference type="Google" id="ProtNLM"/>
    </source>
</evidence>
<name>A0A6A3TCR1_9STRA</name>
<dbReference type="EMBL" id="QXGF01000105">
    <property type="protein sequence ID" value="KAE8946742.1"/>
    <property type="molecule type" value="Genomic_DNA"/>
</dbReference>
<evidence type="ECO:0000313" key="4">
    <source>
        <dbReference type="EMBL" id="KAE9112643.1"/>
    </source>
</evidence>
<evidence type="ECO:0000313" key="6">
    <source>
        <dbReference type="EMBL" id="KAE9144853.1"/>
    </source>
</evidence>
<evidence type="ECO:0000313" key="11">
    <source>
        <dbReference type="Proteomes" id="UP000433483"/>
    </source>
</evidence>
<evidence type="ECO:0000313" key="16">
    <source>
        <dbReference type="Proteomes" id="UP000460718"/>
    </source>
</evidence>
<evidence type="ECO:0000313" key="13">
    <source>
        <dbReference type="Proteomes" id="UP000440367"/>
    </source>
</evidence>
<evidence type="ECO:0000313" key="14">
    <source>
        <dbReference type="Proteomes" id="UP000440732"/>
    </source>
</evidence>
<organism evidence="5 15">
    <name type="scientific">Phytophthora fragariae</name>
    <dbReference type="NCBI Taxonomy" id="53985"/>
    <lineage>
        <taxon>Eukaryota</taxon>
        <taxon>Sar</taxon>
        <taxon>Stramenopiles</taxon>
        <taxon>Oomycota</taxon>
        <taxon>Peronosporomycetes</taxon>
        <taxon>Peronosporales</taxon>
        <taxon>Peronosporaceae</taxon>
        <taxon>Phytophthora</taxon>
    </lineage>
</organism>
<dbReference type="EMBL" id="QXFX01000522">
    <property type="protein sequence ID" value="KAE9112643.1"/>
    <property type="molecule type" value="Genomic_DNA"/>
</dbReference>
<evidence type="ECO:0000313" key="9">
    <source>
        <dbReference type="EMBL" id="KAE9310227.1"/>
    </source>
</evidence>
<dbReference type="EMBL" id="QXGB01000099">
    <property type="protein sequence ID" value="KAE9230690.1"/>
    <property type="molecule type" value="Genomic_DNA"/>
</dbReference>
<protein>
    <recommendedName>
        <fullName evidence="18">Ataxin-2 C-terminal domain-containing protein</fullName>
    </recommendedName>
</protein>
<dbReference type="EMBL" id="QXGD01000111">
    <property type="protein sequence ID" value="KAE9252544.1"/>
    <property type="molecule type" value="Genomic_DNA"/>
</dbReference>
<feature type="compositionally biased region" description="Polar residues" evidence="1">
    <location>
        <begin position="155"/>
        <end position="165"/>
    </location>
</feature>
<dbReference type="Proteomes" id="UP000440367">
    <property type="component" value="Unassembled WGS sequence"/>
</dbReference>